<dbReference type="SUPFAM" id="SSF53067">
    <property type="entry name" value="Actin-like ATPase domain"/>
    <property type="match status" value="1"/>
</dbReference>
<keyword evidence="1" id="KW-0808">Transferase</keyword>
<dbReference type="GO" id="GO:0009254">
    <property type="term" value="P:peptidoglycan turnover"/>
    <property type="evidence" value="ECO:0007669"/>
    <property type="project" value="InterPro"/>
</dbReference>
<evidence type="ECO:0000313" key="2">
    <source>
        <dbReference type="Proteomes" id="UP000031327"/>
    </source>
</evidence>
<evidence type="ECO:0000313" key="1">
    <source>
        <dbReference type="EMBL" id="KID55908.1"/>
    </source>
</evidence>
<dbReference type="GO" id="GO:0006040">
    <property type="term" value="P:amino sugar metabolic process"/>
    <property type="evidence" value="ECO:0007669"/>
    <property type="project" value="InterPro"/>
</dbReference>
<proteinExistence type="predicted"/>
<dbReference type="OrthoDB" id="9763949at2"/>
<dbReference type="PANTHER" id="PTHR30605:SF0">
    <property type="entry name" value="ANHYDRO-N-ACETYLMURAMIC ACID KINASE"/>
    <property type="match status" value="1"/>
</dbReference>
<dbReference type="Pfam" id="PF03702">
    <property type="entry name" value="AnmK"/>
    <property type="match status" value="1"/>
</dbReference>
<dbReference type="InterPro" id="IPR005338">
    <property type="entry name" value="Anhydro_N_Ac-Mur_kinase"/>
</dbReference>
<reference evidence="1 2" key="1">
    <citation type="submission" date="2014-12" db="EMBL/GenBank/DDBJ databases">
        <title>Draft Genome Sequence of Pseudoalteromonas luteoviolacea HI1.</title>
        <authorList>
            <person name="Asahina A.Y."/>
            <person name="Hadfield M.G."/>
        </authorList>
    </citation>
    <scope>NUCLEOTIDE SEQUENCE [LARGE SCALE GENOMIC DNA]</scope>
    <source>
        <strain evidence="1 2">HI1</strain>
    </source>
</reference>
<dbReference type="RefSeq" id="WP_039610480.1">
    <property type="nucleotide sequence ID" value="NZ_JWIC01000007.1"/>
</dbReference>
<keyword evidence="1" id="KW-0418">Kinase</keyword>
<dbReference type="PANTHER" id="PTHR30605">
    <property type="entry name" value="ANHYDRO-N-ACETYLMURAMIC ACID KINASE"/>
    <property type="match status" value="1"/>
</dbReference>
<dbReference type="GO" id="GO:0016773">
    <property type="term" value="F:phosphotransferase activity, alcohol group as acceptor"/>
    <property type="evidence" value="ECO:0007669"/>
    <property type="project" value="InterPro"/>
</dbReference>
<gene>
    <name evidence="1" type="ORF">JF50_16335</name>
</gene>
<dbReference type="Gene3D" id="3.30.420.40">
    <property type="match status" value="2"/>
</dbReference>
<dbReference type="GO" id="GO:0005524">
    <property type="term" value="F:ATP binding"/>
    <property type="evidence" value="ECO:0007669"/>
    <property type="project" value="InterPro"/>
</dbReference>
<dbReference type="GO" id="GO:0016301">
    <property type="term" value="F:kinase activity"/>
    <property type="evidence" value="ECO:0007669"/>
    <property type="project" value="UniProtKB-KW"/>
</dbReference>
<dbReference type="AlphaFoldDB" id="A0A0C1MN25"/>
<name>A0A0C1MN25_9GAMM</name>
<accession>A0A0C1MN25</accession>
<dbReference type="Proteomes" id="UP000031327">
    <property type="component" value="Unassembled WGS sequence"/>
</dbReference>
<organism evidence="1 2">
    <name type="scientific">Pseudoalteromonas luteoviolacea</name>
    <dbReference type="NCBI Taxonomy" id="43657"/>
    <lineage>
        <taxon>Bacteria</taxon>
        <taxon>Pseudomonadati</taxon>
        <taxon>Pseudomonadota</taxon>
        <taxon>Gammaproteobacteria</taxon>
        <taxon>Alteromonadales</taxon>
        <taxon>Pseudoalteromonadaceae</taxon>
        <taxon>Pseudoalteromonas</taxon>
    </lineage>
</organism>
<sequence>MNPHIEKLYKITTKQHRTIIGLMSGTSLDGLDIAVCEVSGAGLQTQCKVTHFATVDYDDATKEKILSVFSKDNVDLKYLTLLNPWIGTLHARLINEQLSKWQINHKNIDLIASHGQTIYHCPSSFHNITEFKNGTLQIGDGDHIAVETGIITISDFRQKHIAAGFEGAPLAQYGDYYLFADQQKNTLLLNIGGIANFTFIGKNHSINDIICSDIGPGNTLMDQYVRRHFNLNFDQNGELASKGVVSKELLSALMSLDFVEQPMPKTTGPELFNIDFLDSIIYDKKLQLSHYDILATLNELTACCIVTHINKIETSGKVEVLLSGGGAHNVTLTNKLKDKLTNNFEVVKLDNDGINTDSKEAVLFAVLANECVMSKSADEDTQGGLTMGKLSLPL</sequence>
<dbReference type="EMBL" id="JWIC01000007">
    <property type="protein sequence ID" value="KID55908.1"/>
    <property type="molecule type" value="Genomic_DNA"/>
</dbReference>
<dbReference type="InterPro" id="IPR043129">
    <property type="entry name" value="ATPase_NBD"/>
</dbReference>
<protein>
    <submittedName>
        <fullName evidence="1">Anhydro-N-acetylmuramic acid kinase</fullName>
    </submittedName>
</protein>
<comment type="caution">
    <text evidence="1">The sequence shown here is derived from an EMBL/GenBank/DDBJ whole genome shotgun (WGS) entry which is preliminary data.</text>
</comment>